<dbReference type="EMBL" id="LCBN01000030">
    <property type="protein sequence ID" value="KKS13173.1"/>
    <property type="molecule type" value="Genomic_DNA"/>
</dbReference>
<evidence type="ECO:0000313" key="2">
    <source>
        <dbReference type="Proteomes" id="UP000034753"/>
    </source>
</evidence>
<organism evidence="1 2">
    <name type="scientific">Candidatus Daviesbacteria bacterium GW2011_GWB1_41_5</name>
    <dbReference type="NCBI Taxonomy" id="1618429"/>
    <lineage>
        <taxon>Bacteria</taxon>
        <taxon>Candidatus Daviesiibacteriota</taxon>
    </lineage>
</organism>
<evidence type="ECO:0000313" key="1">
    <source>
        <dbReference type="EMBL" id="KKS13173.1"/>
    </source>
</evidence>
<comment type="caution">
    <text evidence="1">The sequence shown here is derived from an EMBL/GenBank/DDBJ whole genome shotgun (WGS) entry which is preliminary data.</text>
</comment>
<name>A0A0G0ZJQ2_9BACT</name>
<dbReference type="Proteomes" id="UP000034753">
    <property type="component" value="Unassembled WGS sequence"/>
</dbReference>
<reference evidence="1 2" key="1">
    <citation type="journal article" date="2015" name="Nature">
        <title>rRNA introns, odd ribosomes, and small enigmatic genomes across a large radiation of phyla.</title>
        <authorList>
            <person name="Brown C.T."/>
            <person name="Hug L.A."/>
            <person name="Thomas B.C."/>
            <person name="Sharon I."/>
            <person name="Castelle C.J."/>
            <person name="Singh A."/>
            <person name="Wilkins M.J."/>
            <person name="Williams K.H."/>
            <person name="Banfield J.F."/>
        </authorList>
    </citation>
    <scope>NUCLEOTIDE SEQUENCE [LARGE SCALE GENOMIC DNA]</scope>
</reference>
<gene>
    <name evidence="1" type="ORF">UU67_C0030G0003</name>
</gene>
<dbReference type="AlphaFoldDB" id="A0A0G0ZJQ2"/>
<sequence>MKLMKKNNNQKPLTLSALAAYNQEVMFPWLQENLVTKTEFKDFKNTTVTSQDKMNKKLDILLTEKTVREYQEKKEKRLWVIVLKALQEHRILSSKELEAITQLEIF</sequence>
<proteinExistence type="predicted"/>
<protein>
    <submittedName>
        <fullName evidence="1">Uncharacterized protein</fullName>
    </submittedName>
</protein>
<accession>A0A0G0ZJQ2</accession>